<dbReference type="EMBL" id="BAABKN010000004">
    <property type="protein sequence ID" value="GAA4724432.1"/>
    <property type="molecule type" value="Genomic_DNA"/>
</dbReference>
<gene>
    <name evidence="5" type="ORF">GCM10023350_03490</name>
</gene>
<dbReference type="PANTHER" id="PTHR44688:SF16">
    <property type="entry name" value="DNA-BINDING TRANSCRIPTIONAL ACTIVATOR DEVR_DOSR"/>
    <property type="match status" value="1"/>
</dbReference>
<keyword evidence="1" id="KW-0805">Transcription regulation</keyword>
<evidence type="ECO:0000256" key="3">
    <source>
        <dbReference type="ARBA" id="ARBA00023163"/>
    </source>
</evidence>
<keyword evidence="2" id="KW-0238">DNA-binding</keyword>
<sequence length="914" mass="99531">MGDVNRDTWLELADLPSPGKLPTELDPWGGTLELDPLVPPRGPGRLVPRPELLRRLDRMSPLTVVEALPGFGKSALGLAWAREHEALGGHVVWIGASAAVKDVAAFMRLLRRGLARSGVTELSGLVQGAGRFRRSSGWFDELAAAERPTVVIIDDAHLLADPVIAETFVDLVRRAPLLYAVVLAEPGHHFHRAADLGKLETNVLRGRDLAVRADEVQTFVAAWGHEIDARAARMLHGLTGGWLLPLRLVLDATPAASAEFATHVAGDFMVNTVLPGLGVAGTDTTAMRFAVPDRFDSELASVLVRLRGTPEQSAEETAGALERQGLLWRLPSDAGATAWEYPPLMRRALIEHFQRVAPDEARAAHGAVARHLAQVADDVAVGQAMRHGRAAEDWALLVGLWSKRGWSLPGIDPGSFEAAYSALPVTVQQQFPALAVPAALGDALRSSHDLDWTRRVDILFQHYARVGLDHLADARRIEDPRVLAELLTAAMVARRGEGRLAEAHRLSLEVSRVLDRARLSGEPQWRWKPQAAWYHLQSAITRLSAGELGGVVESVSTAHGLSPRTPVGASAAGLLSALHAVGGQRAQAERWLAAHETVDLADRWTATYATLPAQLTRSMLALDRLDLETSRVALQHAPVGPELGGLWPLVVLVHTRHALLGGDALSMLSVINHLHQVYAHQIDAADGVARQVIDRCTAEVMLATAEVNRFQSWVDRMDSIPAWLATPTVRLHLMTGNLRKAAELAVSGVWQREVQVRDRLMLIAIHALASHLLGRPEAAHESFRQTLSLSADTGDLEALLVFPTEVRHELLSETGSTLDAETTRLLDSVACPYPRCAELVALSEREREVLTQLQRHETAADLARTLTVSVNTIKKQLVSLYAKLEVHDRSAALVRAEGLGLLEQRVGRPTDRDR</sequence>
<evidence type="ECO:0000259" key="4">
    <source>
        <dbReference type="PROSITE" id="PS50043"/>
    </source>
</evidence>
<comment type="caution">
    <text evidence="5">The sequence shown here is derived from an EMBL/GenBank/DDBJ whole genome shotgun (WGS) entry which is preliminary data.</text>
</comment>
<dbReference type="InterPro" id="IPR000792">
    <property type="entry name" value="Tscrpt_reg_LuxR_C"/>
</dbReference>
<feature type="domain" description="HTH luxR-type" evidence="4">
    <location>
        <begin position="835"/>
        <end position="900"/>
    </location>
</feature>
<dbReference type="CDD" id="cd06170">
    <property type="entry name" value="LuxR_C_like"/>
    <property type="match status" value="1"/>
</dbReference>
<keyword evidence="3" id="KW-0804">Transcription</keyword>
<name>A0ABP8Y9Y4_9ACTN</name>
<dbReference type="Proteomes" id="UP001499882">
    <property type="component" value="Unassembled WGS sequence"/>
</dbReference>
<dbReference type="Gene3D" id="1.10.10.10">
    <property type="entry name" value="Winged helix-like DNA-binding domain superfamily/Winged helix DNA-binding domain"/>
    <property type="match status" value="1"/>
</dbReference>
<evidence type="ECO:0000256" key="1">
    <source>
        <dbReference type="ARBA" id="ARBA00023015"/>
    </source>
</evidence>
<dbReference type="Pfam" id="PF00196">
    <property type="entry name" value="GerE"/>
    <property type="match status" value="1"/>
</dbReference>
<dbReference type="SUPFAM" id="SSF52540">
    <property type="entry name" value="P-loop containing nucleoside triphosphate hydrolases"/>
    <property type="match status" value="1"/>
</dbReference>
<accession>A0ABP8Y9Y4</accession>
<dbReference type="InterPro" id="IPR016032">
    <property type="entry name" value="Sig_transdc_resp-reg_C-effctor"/>
</dbReference>
<dbReference type="SMART" id="SM00421">
    <property type="entry name" value="HTH_LUXR"/>
    <property type="match status" value="1"/>
</dbReference>
<proteinExistence type="predicted"/>
<dbReference type="SUPFAM" id="SSF46894">
    <property type="entry name" value="C-terminal effector domain of the bipartite response regulators"/>
    <property type="match status" value="1"/>
</dbReference>
<organism evidence="5 6">
    <name type="scientific">Nocardioides endophyticus</name>
    <dbReference type="NCBI Taxonomy" id="1353775"/>
    <lineage>
        <taxon>Bacteria</taxon>
        <taxon>Bacillati</taxon>
        <taxon>Actinomycetota</taxon>
        <taxon>Actinomycetes</taxon>
        <taxon>Propionibacteriales</taxon>
        <taxon>Nocardioidaceae</taxon>
        <taxon>Nocardioides</taxon>
    </lineage>
</organism>
<evidence type="ECO:0000313" key="6">
    <source>
        <dbReference type="Proteomes" id="UP001499882"/>
    </source>
</evidence>
<evidence type="ECO:0000256" key="2">
    <source>
        <dbReference type="ARBA" id="ARBA00023125"/>
    </source>
</evidence>
<dbReference type="InterPro" id="IPR027417">
    <property type="entry name" value="P-loop_NTPase"/>
</dbReference>
<evidence type="ECO:0000313" key="5">
    <source>
        <dbReference type="EMBL" id="GAA4724432.1"/>
    </source>
</evidence>
<dbReference type="PROSITE" id="PS50043">
    <property type="entry name" value="HTH_LUXR_2"/>
    <property type="match status" value="1"/>
</dbReference>
<dbReference type="InterPro" id="IPR036388">
    <property type="entry name" value="WH-like_DNA-bd_sf"/>
</dbReference>
<dbReference type="PANTHER" id="PTHR44688">
    <property type="entry name" value="DNA-BINDING TRANSCRIPTIONAL ACTIVATOR DEVR_DOSR"/>
    <property type="match status" value="1"/>
</dbReference>
<reference evidence="6" key="1">
    <citation type="journal article" date="2019" name="Int. J. Syst. Evol. Microbiol.">
        <title>The Global Catalogue of Microorganisms (GCM) 10K type strain sequencing project: providing services to taxonomists for standard genome sequencing and annotation.</title>
        <authorList>
            <consortium name="The Broad Institute Genomics Platform"/>
            <consortium name="The Broad Institute Genome Sequencing Center for Infectious Disease"/>
            <person name="Wu L."/>
            <person name="Ma J."/>
        </authorList>
    </citation>
    <scope>NUCLEOTIDE SEQUENCE [LARGE SCALE GENOMIC DNA]</scope>
    <source>
        <strain evidence="6">JCM 18532</strain>
    </source>
</reference>
<keyword evidence="6" id="KW-1185">Reference proteome</keyword>
<protein>
    <recommendedName>
        <fullName evidence="4">HTH luxR-type domain-containing protein</fullName>
    </recommendedName>
</protein>